<dbReference type="InterPro" id="IPR013378">
    <property type="entry name" value="InlB-like_B-rpt"/>
</dbReference>
<protein>
    <submittedName>
        <fullName evidence="4">Uncharacterized protein</fullName>
    </submittedName>
</protein>
<dbReference type="Proteomes" id="UP000468327">
    <property type="component" value="Unassembled WGS sequence"/>
</dbReference>
<keyword evidence="3" id="KW-0812">Transmembrane</keyword>
<dbReference type="NCBIfam" id="TIGR02543">
    <property type="entry name" value="List_Bact_rpt"/>
    <property type="match status" value="1"/>
</dbReference>
<feature type="compositionally biased region" description="Polar residues" evidence="2">
    <location>
        <begin position="532"/>
        <end position="545"/>
    </location>
</feature>
<proteinExistence type="predicted"/>
<dbReference type="GO" id="GO:0030313">
    <property type="term" value="C:cell envelope"/>
    <property type="evidence" value="ECO:0007669"/>
    <property type="project" value="UniProtKB-SubCell"/>
</dbReference>
<feature type="transmembrane region" description="Helical" evidence="3">
    <location>
        <begin position="573"/>
        <end position="593"/>
    </location>
</feature>
<dbReference type="EMBL" id="WPOC01000004">
    <property type="protein sequence ID" value="MVN14523.1"/>
    <property type="molecule type" value="Genomic_DNA"/>
</dbReference>
<evidence type="ECO:0000256" key="3">
    <source>
        <dbReference type="SAM" id="Phobius"/>
    </source>
</evidence>
<comment type="subcellular location">
    <subcellularLocation>
        <location evidence="1">Cell envelope</location>
    </subcellularLocation>
</comment>
<dbReference type="AlphaFoldDB" id="A0A6N8II66"/>
<evidence type="ECO:0000256" key="2">
    <source>
        <dbReference type="SAM" id="MobiDB-lite"/>
    </source>
</evidence>
<keyword evidence="3" id="KW-1133">Transmembrane helix</keyword>
<evidence type="ECO:0000256" key="1">
    <source>
        <dbReference type="ARBA" id="ARBA00004196"/>
    </source>
</evidence>
<feature type="region of interest" description="Disordered" evidence="2">
    <location>
        <begin position="507"/>
        <end position="559"/>
    </location>
</feature>
<sequence length="599" mass="63323">MSEADAVASIVSNAYDETEGSRTLAQYGYTITDNGNATFTVTANVAKDGEIIDASVYDDDFLQANGLNMDTPLDDKTSVPSGPATIVTTELRGRAAADPSTVSLSLKNVGAGWADAAKTVKVAWLKDGVPTDEQTLVGEQWTLSGNALKVTRTEDAPVFETTKDDATKDDPYVQERQYRVTIEADGYPAVTKDIRFYTNYNSGTLQVRVKDGSADAAASKTVDFTEEEVNEMLTFQNGSSSCGHTGVRTFSGWGVPITALLEKAGIAFEPGDTLKMRCTDGDGDDKYYWRGGTWTYEELLGDQRYFLSSLYTDEDVQAKFIEAAANAAEAPENTAFRQAAAAAENTPMTPMISTGYVETMLDADSIADAVLPTEDNTTVSKLVGRENNFRFIYGIAMTQDEHTVSFDAGNGSSIASQTVNGPLMTSTPEQENTTMSSCYWVIGFDIIKGTHTPEVEDATPDVVTKPADPTREGYTFGGWYVDEACTQAFDFGAQVDSDMTLHAKWVANGSGETPTPDPGPTPGPEPDQPTSGTATDPATGITASGSVLADGGSAAGGKAAGTTLTKTGDSLPVVPIACFGGAAALLLALAALARRRSGE</sequence>
<organism evidence="4 5">
    <name type="scientific">Gordonibacter urolithinfaciens</name>
    <dbReference type="NCBI Taxonomy" id="1335613"/>
    <lineage>
        <taxon>Bacteria</taxon>
        <taxon>Bacillati</taxon>
        <taxon>Actinomycetota</taxon>
        <taxon>Coriobacteriia</taxon>
        <taxon>Eggerthellales</taxon>
        <taxon>Eggerthellaceae</taxon>
        <taxon>Gordonibacter</taxon>
    </lineage>
</organism>
<gene>
    <name evidence="4" type="ORF">GO738_04000</name>
</gene>
<name>A0A6N8II66_9ACTN</name>
<dbReference type="Pfam" id="PF09479">
    <property type="entry name" value="Flg_new"/>
    <property type="match status" value="1"/>
</dbReference>
<evidence type="ECO:0000313" key="5">
    <source>
        <dbReference type="Proteomes" id="UP000468327"/>
    </source>
</evidence>
<reference evidence="4 5" key="1">
    <citation type="submission" date="2019-11" db="EMBL/GenBank/DDBJ databases">
        <title>Whole genome shotgun sequencing (WGS) data from Adlercreutzia equolifaciens ResAG-91, Eggerthella lenta MRI-F36, MRI-F37, MRI-F40, ResAG-49, ResAG-88, ResAG-121, ResAG-145, and Gordonibacter sp. ResAG-5, ResAG-26, ResAG-43, ResAG-50, ResAG-59.</title>
        <authorList>
            <person name="Stoll D.A."/>
            <person name="Danylec N."/>
            <person name="Franz C.M.A.P."/>
            <person name="Huch M."/>
        </authorList>
    </citation>
    <scope>NUCLEOTIDE SEQUENCE [LARGE SCALE GENOMIC DNA]</scope>
    <source>
        <strain evidence="4 5">ResAG-59</strain>
    </source>
</reference>
<accession>A0A6N8II66</accession>
<dbReference type="InterPro" id="IPR042229">
    <property type="entry name" value="Listeria/Bacterioides_rpt_sf"/>
</dbReference>
<keyword evidence="3" id="KW-0472">Membrane</keyword>
<evidence type="ECO:0000313" key="4">
    <source>
        <dbReference type="EMBL" id="MVN14523.1"/>
    </source>
</evidence>
<feature type="compositionally biased region" description="Pro residues" evidence="2">
    <location>
        <begin position="515"/>
        <end position="527"/>
    </location>
</feature>
<keyword evidence="5" id="KW-1185">Reference proteome</keyword>
<dbReference type="Gene3D" id="2.60.40.4270">
    <property type="entry name" value="Listeria-Bacteroides repeat domain"/>
    <property type="match status" value="1"/>
</dbReference>
<comment type="caution">
    <text evidence="4">The sequence shown here is derived from an EMBL/GenBank/DDBJ whole genome shotgun (WGS) entry which is preliminary data.</text>
</comment>